<keyword evidence="3" id="KW-1185">Reference proteome</keyword>
<dbReference type="Proteomes" id="UP000499080">
    <property type="component" value="Unassembled WGS sequence"/>
</dbReference>
<gene>
    <name evidence="2" type="ORF">AVEN_237500_1</name>
</gene>
<dbReference type="EMBL" id="BGPR01012169">
    <property type="protein sequence ID" value="GBN54891.1"/>
    <property type="molecule type" value="Genomic_DNA"/>
</dbReference>
<comment type="caution">
    <text evidence="2">The sequence shown here is derived from an EMBL/GenBank/DDBJ whole genome shotgun (WGS) entry which is preliminary data.</text>
</comment>
<dbReference type="AlphaFoldDB" id="A0A4Y2PUH7"/>
<name>A0A4Y2PUH7_ARAVE</name>
<proteinExistence type="predicted"/>
<accession>A0A4Y2PUH7</accession>
<organism evidence="2 3">
    <name type="scientific">Araneus ventricosus</name>
    <name type="common">Orbweaver spider</name>
    <name type="synonym">Epeira ventricosa</name>
    <dbReference type="NCBI Taxonomy" id="182803"/>
    <lineage>
        <taxon>Eukaryota</taxon>
        <taxon>Metazoa</taxon>
        <taxon>Ecdysozoa</taxon>
        <taxon>Arthropoda</taxon>
        <taxon>Chelicerata</taxon>
        <taxon>Arachnida</taxon>
        <taxon>Araneae</taxon>
        <taxon>Araneomorphae</taxon>
        <taxon>Entelegynae</taxon>
        <taxon>Araneoidea</taxon>
        <taxon>Araneidae</taxon>
        <taxon>Araneus</taxon>
    </lineage>
</organism>
<evidence type="ECO:0000313" key="2">
    <source>
        <dbReference type="EMBL" id="GBN54891.1"/>
    </source>
</evidence>
<feature type="region of interest" description="Disordered" evidence="1">
    <location>
        <begin position="99"/>
        <end position="148"/>
    </location>
</feature>
<evidence type="ECO:0000313" key="3">
    <source>
        <dbReference type="Proteomes" id="UP000499080"/>
    </source>
</evidence>
<evidence type="ECO:0000256" key="1">
    <source>
        <dbReference type="SAM" id="MobiDB-lite"/>
    </source>
</evidence>
<sequence length="148" mass="16357">MLTKSRGKTSKPKLDLNQTVIIAWRYNVSERTVAHVTSAMTHAALKAGIISSGQTSDITSTLIVGSMKLMCFNLNPCLRRRGHGQDWVRAVDYSTTQRQHSHWKRPGVLGTSNPELANQGHAMSKHSRALSHNPLSVTDPRWATPTTT</sequence>
<protein>
    <submittedName>
        <fullName evidence="2">Uncharacterized protein</fullName>
    </submittedName>
</protein>
<reference evidence="2 3" key="1">
    <citation type="journal article" date="2019" name="Sci. Rep.">
        <title>Orb-weaving spider Araneus ventricosus genome elucidates the spidroin gene catalogue.</title>
        <authorList>
            <person name="Kono N."/>
            <person name="Nakamura H."/>
            <person name="Ohtoshi R."/>
            <person name="Moran D.A.P."/>
            <person name="Shinohara A."/>
            <person name="Yoshida Y."/>
            <person name="Fujiwara M."/>
            <person name="Mori M."/>
            <person name="Tomita M."/>
            <person name="Arakawa K."/>
        </authorList>
    </citation>
    <scope>NUCLEOTIDE SEQUENCE [LARGE SCALE GENOMIC DNA]</scope>
</reference>